<organism evidence="4 5">
    <name type="scientific">Aromia moschata</name>
    <dbReference type="NCBI Taxonomy" id="1265417"/>
    <lineage>
        <taxon>Eukaryota</taxon>
        <taxon>Metazoa</taxon>
        <taxon>Ecdysozoa</taxon>
        <taxon>Arthropoda</taxon>
        <taxon>Hexapoda</taxon>
        <taxon>Insecta</taxon>
        <taxon>Pterygota</taxon>
        <taxon>Neoptera</taxon>
        <taxon>Endopterygota</taxon>
        <taxon>Coleoptera</taxon>
        <taxon>Polyphaga</taxon>
        <taxon>Cucujiformia</taxon>
        <taxon>Chrysomeloidea</taxon>
        <taxon>Cerambycidae</taxon>
        <taxon>Cerambycinae</taxon>
        <taxon>Callichromatini</taxon>
        <taxon>Aromia</taxon>
    </lineage>
</organism>
<evidence type="ECO:0000256" key="2">
    <source>
        <dbReference type="ARBA" id="ARBA00023043"/>
    </source>
</evidence>
<dbReference type="PROSITE" id="PS50088">
    <property type="entry name" value="ANK_REPEAT"/>
    <property type="match status" value="3"/>
</dbReference>
<evidence type="ECO:0000256" key="3">
    <source>
        <dbReference type="PROSITE-ProRule" id="PRU00023"/>
    </source>
</evidence>
<dbReference type="InterPro" id="IPR002110">
    <property type="entry name" value="Ankyrin_rpt"/>
</dbReference>
<dbReference type="PROSITE" id="PS50297">
    <property type="entry name" value="ANK_REP_REGION"/>
    <property type="match status" value="3"/>
</dbReference>
<dbReference type="PANTHER" id="PTHR24134">
    <property type="entry name" value="ANKYRIN REPEAT-CONTAINING PROTEIN DDB_G0279043"/>
    <property type="match status" value="1"/>
</dbReference>
<dbReference type="Gene3D" id="1.25.40.20">
    <property type="entry name" value="Ankyrin repeat-containing domain"/>
    <property type="match status" value="1"/>
</dbReference>
<keyword evidence="5" id="KW-1185">Reference proteome</keyword>
<feature type="repeat" description="ANK" evidence="3">
    <location>
        <begin position="99"/>
        <end position="131"/>
    </location>
</feature>
<accession>A0AAV8XWM8</accession>
<dbReference type="Proteomes" id="UP001162162">
    <property type="component" value="Unassembled WGS sequence"/>
</dbReference>
<dbReference type="InterPro" id="IPR036770">
    <property type="entry name" value="Ankyrin_rpt-contain_sf"/>
</dbReference>
<feature type="repeat" description="ANK" evidence="3">
    <location>
        <begin position="8"/>
        <end position="40"/>
    </location>
</feature>
<keyword evidence="1" id="KW-0677">Repeat</keyword>
<dbReference type="Pfam" id="PF12796">
    <property type="entry name" value="Ank_2"/>
    <property type="match status" value="2"/>
</dbReference>
<dbReference type="SMART" id="SM00248">
    <property type="entry name" value="ANK"/>
    <property type="match status" value="4"/>
</dbReference>
<comment type="caution">
    <text evidence="4">The sequence shown here is derived from an EMBL/GenBank/DDBJ whole genome shotgun (WGS) entry which is preliminary data.</text>
</comment>
<evidence type="ECO:0008006" key="6">
    <source>
        <dbReference type="Google" id="ProtNLM"/>
    </source>
</evidence>
<protein>
    <recommendedName>
        <fullName evidence="6">Ankyrin repeat protein</fullName>
    </recommendedName>
</protein>
<name>A0AAV8XWM8_9CUCU</name>
<dbReference type="EMBL" id="JAPWTK010000302">
    <property type="protein sequence ID" value="KAJ8943089.1"/>
    <property type="molecule type" value="Genomic_DNA"/>
</dbReference>
<dbReference type="AlphaFoldDB" id="A0AAV8XWM8"/>
<evidence type="ECO:0000313" key="5">
    <source>
        <dbReference type="Proteomes" id="UP001162162"/>
    </source>
</evidence>
<proteinExistence type="predicted"/>
<sequence>MSPFYNNFDQGPLHFAVRFGDYPLTKTLLEKGADVNVMDIFGNTPLSLACIENPSLDIIRLLIEYGADVNFERTSSNLDLLSECVLNCKSKIQTDVILINRNCLHYAALTGYLPITELLLNKGAILDTKDNFSFTPMQLAEIHENEEIINLFQDYKIAYELTH</sequence>
<feature type="repeat" description="ANK" evidence="3">
    <location>
        <begin position="41"/>
        <end position="74"/>
    </location>
</feature>
<gene>
    <name evidence="4" type="ORF">NQ318_009163</name>
</gene>
<evidence type="ECO:0000256" key="1">
    <source>
        <dbReference type="ARBA" id="ARBA00022737"/>
    </source>
</evidence>
<keyword evidence="2 3" id="KW-0040">ANK repeat</keyword>
<evidence type="ECO:0000313" key="4">
    <source>
        <dbReference type="EMBL" id="KAJ8943089.1"/>
    </source>
</evidence>
<dbReference type="SUPFAM" id="SSF48403">
    <property type="entry name" value="Ankyrin repeat"/>
    <property type="match status" value="1"/>
</dbReference>
<dbReference type="PANTHER" id="PTHR24134:SF9">
    <property type="entry name" value="ANKYRIN REPEAT AND SOCS BOX PROTEIN 8"/>
    <property type="match status" value="1"/>
</dbReference>
<reference evidence="4" key="1">
    <citation type="journal article" date="2023" name="Insect Mol. Biol.">
        <title>Genome sequencing provides insights into the evolution of gene families encoding plant cell wall-degrading enzymes in longhorned beetles.</title>
        <authorList>
            <person name="Shin N.R."/>
            <person name="Okamura Y."/>
            <person name="Kirsch R."/>
            <person name="Pauchet Y."/>
        </authorList>
    </citation>
    <scope>NUCLEOTIDE SEQUENCE</scope>
    <source>
        <strain evidence="4">AMC_N1</strain>
    </source>
</reference>